<evidence type="ECO:0000256" key="11">
    <source>
        <dbReference type="SAM" id="SignalP"/>
    </source>
</evidence>
<name>A0A238JB55_9RHOB</name>
<gene>
    <name evidence="13" type="primary">waaA_2</name>
    <name evidence="13" type="ORF">TRP8649_01719</name>
</gene>
<evidence type="ECO:0000256" key="2">
    <source>
        <dbReference type="ARBA" id="ARBA00004713"/>
    </source>
</evidence>
<dbReference type="RefSeq" id="WP_099244901.1">
    <property type="nucleotide sequence ID" value="NZ_FXXP01000001.1"/>
</dbReference>
<dbReference type="InterPro" id="IPR038107">
    <property type="entry name" value="Glycos_transf_N_sf"/>
</dbReference>
<feature type="signal peptide" evidence="11">
    <location>
        <begin position="1"/>
        <end position="17"/>
    </location>
</feature>
<keyword evidence="5 10" id="KW-0808">Transferase</keyword>
<evidence type="ECO:0000256" key="8">
    <source>
        <dbReference type="PIRSR" id="PIRSR639901-1"/>
    </source>
</evidence>
<comment type="function">
    <text evidence="1 10">Involved in lipopolysaccharide (LPS) biosynthesis. Catalyzes the transfer of 3-deoxy-D-manno-octulosonate (Kdo) residue(s) from CMP-Kdo to lipid IV(A), the tetraacyldisaccharide-1,4'-bisphosphate precursor of lipid A.</text>
</comment>
<dbReference type="InterPro" id="IPR007507">
    <property type="entry name" value="Glycos_transf_N"/>
</dbReference>
<evidence type="ECO:0000256" key="3">
    <source>
        <dbReference type="ARBA" id="ARBA00012621"/>
    </source>
</evidence>
<dbReference type="PANTHER" id="PTHR42755:SF1">
    <property type="entry name" value="3-DEOXY-D-MANNO-OCTULOSONIC ACID TRANSFERASE, MITOCHONDRIAL-RELATED"/>
    <property type="match status" value="1"/>
</dbReference>
<feature type="active site" description="Proton acceptor" evidence="8">
    <location>
        <position position="47"/>
    </location>
</feature>
<evidence type="ECO:0000256" key="10">
    <source>
        <dbReference type="RuleBase" id="RU365103"/>
    </source>
</evidence>
<evidence type="ECO:0000256" key="4">
    <source>
        <dbReference type="ARBA" id="ARBA00019077"/>
    </source>
</evidence>
<keyword evidence="11" id="KW-0732">Signal</keyword>
<evidence type="ECO:0000313" key="13">
    <source>
        <dbReference type="EMBL" id="SMX27613.1"/>
    </source>
</evidence>
<comment type="similarity">
    <text evidence="10">Belongs to the glycosyltransferase group 1 family.</text>
</comment>
<feature type="chain" id="PRO_5012375999" description="3-deoxy-D-manno-octulosonic acid transferase" evidence="11">
    <location>
        <begin position="18"/>
        <end position="405"/>
    </location>
</feature>
<dbReference type="Proteomes" id="UP000225972">
    <property type="component" value="Unassembled WGS sequence"/>
</dbReference>
<dbReference type="GO" id="GO:0043842">
    <property type="term" value="F:Kdo transferase activity"/>
    <property type="evidence" value="ECO:0007669"/>
    <property type="project" value="UniProtKB-EC"/>
</dbReference>
<comment type="subcellular location">
    <subcellularLocation>
        <location evidence="10">Cell membrane</location>
    </subcellularLocation>
</comment>
<dbReference type="InterPro" id="IPR039901">
    <property type="entry name" value="Kdotransferase"/>
</dbReference>
<organism evidence="13 14">
    <name type="scientific">Pelagimonas phthalicica</name>
    <dbReference type="NCBI Taxonomy" id="1037362"/>
    <lineage>
        <taxon>Bacteria</taxon>
        <taxon>Pseudomonadati</taxon>
        <taxon>Pseudomonadota</taxon>
        <taxon>Alphaproteobacteria</taxon>
        <taxon>Rhodobacterales</taxon>
        <taxon>Roseobacteraceae</taxon>
        <taxon>Pelagimonas</taxon>
    </lineage>
</organism>
<evidence type="ECO:0000256" key="5">
    <source>
        <dbReference type="ARBA" id="ARBA00022679"/>
    </source>
</evidence>
<dbReference type="Gene3D" id="3.40.50.2000">
    <property type="entry name" value="Glycogen Phosphorylase B"/>
    <property type="match status" value="1"/>
</dbReference>
<dbReference type="Pfam" id="PF04413">
    <property type="entry name" value="Glycos_transf_N"/>
    <property type="match status" value="1"/>
</dbReference>
<dbReference type="AlphaFoldDB" id="A0A238JB55"/>
<dbReference type="OrthoDB" id="9789797at2"/>
<keyword evidence="10" id="KW-1003">Cell membrane</keyword>
<proteinExistence type="inferred from homology"/>
<evidence type="ECO:0000256" key="9">
    <source>
        <dbReference type="PIRSR" id="PIRSR639901-2"/>
    </source>
</evidence>
<dbReference type="EC" id="2.4.99.12" evidence="3 10"/>
<sequence>MLLYRFLISLFSAISLAKGPVRARLGRDTQPIPAGPHVWLHGASNGELASFRPILEELIKDQPSINWLVTSNTETARDMVASWALDRVSPRLAPLDLSWVTRDMIRQWNVQAHITLESEIWPHRILNCPGPVLILGARMSAGTAKGWCKLGRLPARVLGKVSLALAQDAASQSRLLELGLSTQASGPVMDLKSLYAASGLTPDPQLIAAFSRSQTWLAASTHEGDEEVVLEAHALALQDRPDTKLILAPRHPKRAQEIADMIRARGFNTARRSTGEPPNKDGRQIYLADTMGEMALWYQLAGRVFIGGSLSDRGGHTPYEPATFASAILHGPDMRNFSAASQRLKTNNAAIQIETAHDLAQALLCLAPEDMQIAAGQAAKDALKSDLNLDELCQTIAKIIAAPTE</sequence>
<feature type="site" description="Transition state stabilizer" evidence="9">
    <location>
        <position position="117"/>
    </location>
</feature>
<dbReference type="PANTHER" id="PTHR42755">
    <property type="entry name" value="3-DEOXY-MANNO-OCTULOSONATE CYTIDYLYLTRANSFERASE"/>
    <property type="match status" value="1"/>
</dbReference>
<comment type="catalytic activity">
    <reaction evidence="7 10">
        <text>lipid IVA (E. coli) + CMP-3-deoxy-beta-D-manno-octulosonate = alpha-Kdo-(2-&gt;6)-lipid IVA (E. coli) + CMP + H(+)</text>
        <dbReference type="Rhea" id="RHEA:28066"/>
        <dbReference type="ChEBI" id="CHEBI:15378"/>
        <dbReference type="ChEBI" id="CHEBI:58603"/>
        <dbReference type="ChEBI" id="CHEBI:60364"/>
        <dbReference type="ChEBI" id="CHEBI:60377"/>
        <dbReference type="ChEBI" id="CHEBI:85987"/>
        <dbReference type="EC" id="2.4.99.12"/>
    </reaction>
</comment>
<evidence type="ECO:0000256" key="6">
    <source>
        <dbReference type="ARBA" id="ARBA00031445"/>
    </source>
</evidence>
<feature type="domain" description="3-deoxy-D-manno-octulosonic-acid transferase N-terminal" evidence="12">
    <location>
        <begin position="22"/>
        <end position="192"/>
    </location>
</feature>
<dbReference type="Gene3D" id="3.40.50.11720">
    <property type="entry name" value="3-Deoxy-D-manno-octulosonic-acid transferase, N-terminal domain"/>
    <property type="match status" value="1"/>
</dbReference>
<dbReference type="GO" id="GO:0005886">
    <property type="term" value="C:plasma membrane"/>
    <property type="evidence" value="ECO:0007669"/>
    <property type="project" value="UniProtKB-SubCell"/>
</dbReference>
<keyword evidence="14" id="KW-1185">Reference proteome</keyword>
<reference evidence="14" key="1">
    <citation type="submission" date="2017-05" db="EMBL/GenBank/DDBJ databases">
        <authorList>
            <person name="Rodrigo-Torres L."/>
            <person name="Arahal R. D."/>
            <person name="Lucena T."/>
        </authorList>
    </citation>
    <scope>NUCLEOTIDE SEQUENCE [LARGE SCALE GENOMIC DNA]</scope>
    <source>
        <strain evidence="14">CECT 8649</strain>
    </source>
</reference>
<accession>A0A238JB55</accession>
<dbReference type="GO" id="GO:0009245">
    <property type="term" value="P:lipid A biosynthetic process"/>
    <property type="evidence" value="ECO:0007669"/>
    <property type="project" value="TreeGrafter"/>
</dbReference>
<evidence type="ECO:0000259" key="12">
    <source>
        <dbReference type="Pfam" id="PF04413"/>
    </source>
</evidence>
<comment type="pathway">
    <text evidence="2 10">Bacterial outer membrane biogenesis; LPS core biosynthesis.</text>
</comment>
<dbReference type="GO" id="GO:0009244">
    <property type="term" value="P:lipopolysaccharide core region biosynthetic process"/>
    <property type="evidence" value="ECO:0007669"/>
    <property type="project" value="UniProtKB-UniRule"/>
</dbReference>
<dbReference type="EMBL" id="FXXP01000001">
    <property type="protein sequence ID" value="SMX27613.1"/>
    <property type="molecule type" value="Genomic_DNA"/>
</dbReference>
<evidence type="ECO:0000256" key="7">
    <source>
        <dbReference type="ARBA" id="ARBA00049183"/>
    </source>
</evidence>
<keyword evidence="10" id="KW-0472">Membrane</keyword>
<feature type="site" description="Transition state stabilizer" evidence="9">
    <location>
        <position position="192"/>
    </location>
</feature>
<keyword evidence="10" id="KW-0448">Lipopolysaccharide biosynthesis</keyword>
<evidence type="ECO:0000313" key="14">
    <source>
        <dbReference type="Proteomes" id="UP000225972"/>
    </source>
</evidence>
<evidence type="ECO:0000256" key="1">
    <source>
        <dbReference type="ARBA" id="ARBA00003394"/>
    </source>
</evidence>
<dbReference type="UniPathway" id="UPA00958"/>
<protein>
    <recommendedName>
        <fullName evidence="4 10">3-deoxy-D-manno-octulosonic acid transferase</fullName>
        <shortName evidence="10">Kdo transferase</shortName>
        <ecNumber evidence="3 10">2.4.99.12</ecNumber>
    </recommendedName>
    <alternativeName>
        <fullName evidence="6 10">Lipid IV(A) 3-deoxy-D-manno-octulosonic acid transferase</fullName>
    </alternativeName>
</protein>
<keyword evidence="13" id="KW-0328">Glycosyltransferase</keyword>